<keyword evidence="4" id="KW-0410">Iron transport</keyword>
<evidence type="ECO:0000256" key="11">
    <source>
        <dbReference type="PROSITE-ProRule" id="PRU01360"/>
    </source>
</evidence>
<dbReference type="InterPro" id="IPR012910">
    <property type="entry name" value="Plug_dom"/>
</dbReference>
<dbReference type="CDD" id="cd01347">
    <property type="entry name" value="ligand_gated_channel"/>
    <property type="match status" value="1"/>
</dbReference>
<evidence type="ECO:0000256" key="3">
    <source>
        <dbReference type="ARBA" id="ARBA00022452"/>
    </source>
</evidence>
<evidence type="ECO:0000256" key="10">
    <source>
        <dbReference type="ARBA" id="ARBA00023237"/>
    </source>
</evidence>
<keyword evidence="2 11" id="KW-0813">Transport</keyword>
<dbReference type="AlphaFoldDB" id="A0A249N0B4"/>
<dbReference type="Proteomes" id="UP000217141">
    <property type="component" value="Plasmid p3"/>
</dbReference>
<feature type="domain" description="TonB-dependent receptor plug" evidence="15">
    <location>
        <begin position="42"/>
        <end position="148"/>
    </location>
</feature>
<organism evidence="16 17">
    <name type="scientific">Sphingobium xenophagum</name>
    <dbReference type="NCBI Taxonomy" id="121428"/>
    <lineage>
        <taxon>Bacteria</taxon>
        <taxon>Pseudomonadati</taxon>
        <taxon>Pseudomonadota</taxon>
        <taxon>Alphaproteobacteria</taxon>
        <taxon>Sphingomonadales</taxon>
        <taxon>Sphingomonadaceae</taxon>
        <taxon>Sphingobium</taxon>
    </lineage>
</organism>
<name>A0A249N0B4_SPHXE</name>
<dbReference type="InterPro" id="IPR036942">
    <property type="entry name" value="Beta-barrel_TonB_sf"/>
</dbReference>
<keyword evidence="16" id="KW-0675">Receptor</keyword>
<sequence length="711" mass="76584">MAAGAGATEPGSAASEPQAPPSSGGNDGSDIVVTALRRSVSVQDIPASITAVSGDTLLSRGVTDTIALANVIPGLVFVPNFGNTIVTIRGVGSTSVAGSSEPTVAIYSDGAYLPRPFMGTLRAVDLDRVEVLRGPQGTLYGRNATGGAVNFISASPTKTWTGRIDAIVGGRNQVGISGFVSGPLSDGVQIRLSGGREKQDGPVENILRPLNVVERNGGGTDAKYGRVALRLTPTSSLTVDLSLRYDEDNAAKIDQSPVGPISLGVEGVDWTNEPWKTISNRPHSAVNKLLIGQAGVTWEASDAITVKSLTNYILGKMRTANEGDGTAFPYLYTAIWPRRSESISQEFNLFGNFDKFNFILGAFYYHEEYKSLLDYIFENPDPAAVLTQNLGQQAKVDNFAAYFDATYSFTDALRLNVGMRLNYDKNEYESISGLEPLIPTVAVAGGTIKKTKLLPKVALQYDFTPEIQSYIQWSRGYKGGGGNLPASDGSAPAFGPETLDSYELGVKSRLLNGKLTANFAAFYYDYSGLQVEKSVPPNSVLMDNAQAKAYGAELEIRYSPVPDLTFTLAPTYVHTEFTEFTSTELLTLVPYDLAGKTLNFAPKWTVNASASKRFDLGGELLNELELTASARHNSTVVFSYFNLDALDRQRPYTVVDLNATISDVDRKTTLSLFVNNLGNKAYKTVTGNFGFGYIGHWGAPRTWGARLSRSF</sequence>
<dbReference type="GO" id="GO:0006826">
    <property type="term" value="P:iron ion transport"/>
    <property type="evidence" value="ECO:0007669"/>
    <property type="project" value="UniProtKB-KW"/>
</dbReference>
<evidence type="ECO:0000256" key="2">
    <source>
        <dbReference type="ARBA" id="ARBA00022448"/>
    </source>
</evidence>
<comment type="subcellular location">
    <subcellularLocation>
        <location evidence="1 11">Cell outer membrane</location>
        <topology evidence="1 11">Multi-pass membrane protein</topology>
    </subcellularLocation>
</comment>
<dbReference type="GO" id="GO:0009279">
    <property type="term" value="C:cell outer membrane"/>
    <property type="evidence" value="ECO:0007669"/>
    <property type="project" value="UniProtKB-SubCell"/>
</dbReference>
<evidence type="ECO:0000256" key="9">
    <source>
        <dbReference type="ARBA" id="ARBA00023136"/>
    </source>
</evidence>
<dbReference type="InterPro" id="IPR000531">
    <property type="entry name" value="Beta-barrel_TonB"/>
</dbReference>
<keyword evidence="16" id="KW-0614">Plasmid</keyword>
<evidence type="ECO:0000256" key="7">
    <source>
        <dbReference type="ARBA" id="ARBA00023065"/>
    </source>
</evidence>
<accession>A0A249N0B4</accession>
<dbReference type="EMBL" id="CP022749">
    <property type="protein sequence ID" value="ASY47050.1"/>
    <property type="molecule type" value="Genomic_DNA"/>
</dbReference>
<evidence type="ECO:0000256" key="13">
    <source>
        <dbReference type="SAM" id="MobiDB-lite"/>
    </source>
</evidence>
<dbReference type="PROSITE" id="PS52016">
    <property type="entry name" value="TONB_DEPENDENT_REC_3"/>
    <property type="match status" value="1"/>
</dbReference>
<feature type="compositionally biased region" description="Low complexity" evidence="13">
    <location>
        <begin position="9"/>
        <end position="24"/>
    </location>
</feature>
<dbReference type="SUPFAM" id="SSF56935">
    <property type="entry name" value="Porins"/>
    <property type="match status" value="1"/>
</dbReference>
<dbReference type="PANTHER" id="PTHR32552:SF81">
    <property type="entry name" value="TONB-DEPENDENT OUTER MEMBRANE RECEPTOR"/>
    <property type="match status" value="1"/>
</dbReference>
<evidence type="ECO:0000313" key="16">
    <source>
        <dbReference type="EMBL" id="ASY47050.1"/>
    </source>
</evidence>
<evidence type="ECO:0000313" key="17">
    <source>
        <dbReference type="Proteomes" id="UP000217141"/>
    </source>
</evidence>
<geneLocation type="plasmid" evidence="16 17">
    <name>p3</name>
</geneLocation>
<keyword evidence="9 11" id="KW-0472">Membrane</keyword>
<keyword evidence="7" id="KW-0406">Ion transport</keyword>
<dbReference type="InterPro" id="IPR039426">
    <property type="entry name" value="TonB-dep_rcpt-like"/>
</dbReference>
<evidence type="ECO:0000256" key="1">
    <source>
        <dbReference type="ARBA" id="ARBA00004571"/>
    </source>
</evidence>
<keyword evidence="6" id="KW-0408">Iron</keyword>
<reference evidence="16 17" key="1">
    <citation type="submission" date="2017-08" db="EMBL/GenBank/DDBJ databases">
        <title>Whole Genome Sequence of Sphingobium hydrophobicum C1: Insights into Adaption to the Electronic-waste Contaminated Sediment.</title>
        <authorList>
            <person name="Song D."/>
            <person name="Chen X."/>
            <person name="Xu M."/>
        </authorList>
    </citation>
    <scope>NUCLEOTIDE SEQUENCE [LARGE SCALE GENOMIC DNA]</scope>
    <source>
        <strain evidence="16 17">C1</strain>
        <plasmid evidence="16 17">p3</plasmid>
    </source>
</reference>
<dbReference type="Gene3D" id="2.40.170.20">
    <property type="entry name" value="TonB-dependent receptor, beta-barrel domain"/>
    <property type="match status" value="1"/>
</dbReference>
<feature type="region of interest" description="Disordered" evidence="13">
    <location>
        <begin position="1"/>
        <end position="30"/>
    </location>
</feature>
<keyword evidence="5 11" id="KW-0812">Transmembrane</keyword>
<dbReference type="Pfam" id="PF07715">
    <property type="entry name" value="Plug"/>
    <property type="match status" value="1"/>
</dbReference>
<protein>
    <submittedName>
        <fullName evidence="16">TonB-dependent receptor</fullName>
    </submittedName>
</protein>
<evidence type="ECO:0000259" key="14">
    <source>
        <dbReference type="Pfam" id="PF00593"/>
    </source>
</evidence>
<gene>
    <name evidence="16" type="ORF">CJD35_20780</name>
</gene>
<feature type="domain" description="TonB-dependent receptor-like beta-barrel" evidence="14">
    <location>
        <begin position="305"/>
        <end position="677"/>
    </location>
</feature>
<dbReference type="Pfam" id="PF00593">
    <property type="entry name" value="TonB_dep_Rec_b-barrel"/>
    <property type="match status" value="1"/>
</dbReference>
<keyword evidence="3 11" id="KW-1134">Transmembrane beta strand</keyword>
<dbReference type="PANTHER" id="PTHR32552">
    <property type="entry name" value="FERRICHROME IRON RECEPTOR-RELATED"/>
    <property type="match status" value="1"/>
</dbReference>
<evidence type="ECO:0000259" key="15">
    <source>
        <dbReference type="Pfam" id="PF07715"/>
    </source>
</evidence>
<dbReference type="KEGG" id="shyd:CJD35_20780"/>
<evidence type="ECO:0000256" key="4">
    <source>
        <dbReference type="ARBA" id="ARBA00022496"/>
    </source>
</evidence>
<proteinExistence type="inferred from homology"/>
<evidence type="ECO:0000256" key="12">
    <source>
        <dbReference type="RuleBase" id="RU003357"/>
    </source>
</evidence>
<keyword evidence="8 12" id="KW-0798">TonB box</keyword>
<keyword evidence="10 11" id="KW-0998">Cell outer membrane</keyword>
<evidence type="ECO:0000256" key="8">
    <source>
        <dbReference type="ARBA" id="ARBA00023077"/>
    </source>
</evidence>
<comment type="similarity">
    <text evidence="11 12">Belongs to the TonB-dependent receptor family.</text>
</comment>
<evidence type="ECO:0000256" key="5">
    <source>
        <dbReference type="ARBA" id="ARBA00022692"/>
    </source>
</evidence>
<evidence type="ECO:0000256" key="6">
    <source>
        <dbReference type="ARBA" id="ARBA00023004"/>
    </source>
</evidence>